<sequence length="82" mass="9177">MWLALAWQPILTSSSALESLTPVCHIFPSCMRPCERLRRARNGPETATSSIVIRHHARLDMTARDGKTVYEAKLTVTFPGHS</sequence>
<feature type="chain" id="PRO_5025601522" evidence="1">
    <location>
        <begin position="17"/>
        <end position="82"/>
    </location>
</feature>
<reference evidence="2" key="1">
    <citation type="journal article" date="2020" name="Stud. Mycol.">
        <title>101 Dothideomycetes genomes: a test case for predicting lifestyles and emergence of pathogens.</title>
        <authorList>
            <person name="Haridas S."/>
            <person name="Albert R."/>
            <person name="Binder M."/>
            <person name="Bloem J."/>
            <person name="Labutti K."/>
            <person name="Salamov A."/>
            <person name="Andreopoulos B."/>
            <person name="Baker S."/>
            <person name="Barry K."/>
            <person name="Bills G."/>
            <person name="Bluhm B."/>
            <person name="Cannon C."/>
            <person name="Castanera R."/>
            <person name="Culley D."/>
            <person name="Daum C."/>
            <person name="Ezra D."/>
            <person name="Gonzalez J."/>
            <person name="Henrissat B."/>
            <person name="Kuo A."/>
            <person name="Liang C."/>
            <person name="Lipzen A."/>
            <person name="Lutzoni F."/>
            <person name="Magnuson J."/>
            <person name="Mondo S."/>
            <person name="Nolan M."/>
            <person name="Ohm R."/>
            <person name="Pangilinan J."/>
            <person name="Park H.-J."/>
            <person name="Ramirez L."/>
            <person name="Alfaro M."/>
            <person name="Sun H."/>
            <person name="Tritt A."/>
            <person name="Yoshinaga Y."/>
            <person name="Zwiers L.-H."/>
            <person name="Turgeon B."/>
            <person name="Goodwin S."/>
            <person name="Spatafora J."/>
            <person name="Crous P."/>
            <person name="Grigoriev I."/>
        </authorList>
    </citation>
    <scope>NUCLEOTIDE SEQUENCE</scope>
    <source>
        <strain evidence="2">Tuck. ex Michener</strain>
    </source>
</reference>
<evidence type="ECO:0000256" key="1">
    <source>
        <dbReference type="SAM" id="SignalP"/>
    </source>
</evidence>
<dbReference type="EMBL" id="ML991798">
    <property type="protein sequence ID" value="KAF2234459.1"/>
    <property type="molecule type" value="Genomic_DNA"/>
</dbReference>
<protein>
    <submittedName>
        <fullName evidence="2">Uncharacterized protein</fullName>
    </submittedName>
</protein>
<name>A0A6A6H9A6_VIRVR</name>
<evidence type="ECO:0000313" key="2">
    <source>
        <dbReference type="EMBL" id="KAF2234459.1"/>
    </source>
</evidence>
<keyword evidence="1" id="KW-0732">Signal</keyword>
<proteinExistence type="predicted"/>
<evidence type="ECO:0000313" key="3">
    <source>
        <dbReference type="Proteomes" id="UP000800092"/>
    </source>
</evidence>
<gene>
    <name evidence="2" type="ORF">EV356DRAFT_151360</name>
</gene>
<dbReference type="Proteomes" id="UP000800092">
    <property type="component" value="Unassembled WGS sequence"/>
</dbReference>
<accession>A0A6A6H9A6</accession>
<organism evidence="2 3">
    <name type="scientific">Viridothelium virens</name>
    <name type="common">Speckled blister lichen</name>
    <name type="synonym">Trypethelium virens</name>
    <dbReference type="NCBI Taxonomy" id="1048519"/>
    <lineage>
        <taxon>Eukaryota</taxon>
        <taxon>Fungi</taxon>
        <taxon>Dikarya</taxon>
        <taxon>Ascomycota</taxon>
        <taxon>Pezizomycotina</taxon>
        <taxon>Dothideomycetes</taxon>
        <taxon>Dothideomycetes incertae sedis</taxon>
        <taxon>Trypetheliales</taxon>
        <taxon>Trypetheliaceae</taxon>
        <taxon>Viridothelium</taxon>
    </lineage>
</organism>
<keyword evidence="3" id="KW-1185">Reference proteome</keyword>
<dbReference type="AlphaFoldDB" id="A0A6A6H9A6"/>
<feature type="signal peptide" evidence="1">
    <location>
        <begin position="1"/>
        <end position="16"/>
    </location>
</feature>